<proteinExistence type="predicted"/>
<evidence type="ECO:0000313" key="2">
    <source>
        <dbReference type="EMBL" id="PIC31389.1"/>
    </source>
</evidence>
<reference evidence="3" key="1">
    <citation type="submission" date="2017-10" db="EMBL/GenBank/DDBJ databases">
        <title>Rapid genome shrinkage in a self-fertile nematode reveals novel sperm competition proteins.</title>
        <authorList>
            <person name="Yin D."/>
            <person name="Schwarz E.M."/>
            <person name="Thomas C.G."/>
            <person name="Felde R.L."/>
            <person name="Korf I.F."/>
            <person name="Cutter A.D."/>
            <person name="Schartner C.M."/>
            <person name="Ralston E.J."/>
            <person name="Meyer B.J."/>
            <person name="Haag E.S."/>
        </authorList>
    </citation>
    <scope>NUCLEOTIDE SEQUENCE [LARGE SCALE GENOMIC DNA]</scope>
    <source>
        <strain evidence="3">JU1422</strain>
    </source>
</reference>
<feature type="chain" id="PRO_5013828534" description="SCP domain-containing protein" evidence="1">
    <location>
        <begin position="22"/>
        <end position="227"/>
    </location>
</feature>
<dbReference type="OrthoDB" id="5908266at2759"/>
<dbReference type="Proteomes" id="UP000230233">
    <property type="component" value="Chromosome IV"/>
</dbReference>
<evidence type="ECO:0000313" key="3">
    <source>
        <dbReference type="Proteomes" id="UP000230233"/>
    </source>
</evidence>
<evidence type="ECO:0000256" key="1">
    <source>
        <dbReference type="SAM" id="SignalP"/>
    </source>
</evidence>
<dbReference type="Gene3D" id="3.40.33.10">
    <property type="entry name" value="CAP"/>
    <property type="match status" value="1"/>
</dbReference>
<keyword evidence="3" id="KW-1185">Reference proteome</keyword>
<dbReference type="AlphaFoldDB" id="A0A2G5TVP9"/>
<feature type="signal peptide" evidence="1">
    <location>
        <begin position="1"/>
        <end position="21"/>
    </location>
</feature>
<protein>
    <recommendedName>
        <fullName evidence="4">SCP domain-containing protein</fullName>
    </recommendedName>
</protein>
<sequence>MKGHFSIGILLLICVQWTVSASIPVKRGLDDDGRAILSEINNERKTYAEKEQIANMHELVYDDSLEKRIEQWTCTSPTPDVMFVLLPPEWELLIIKDQIENGKSDELPEKTAEFVRVALNPLQTNVGCADIKLDCAQLRYYGVACLVGPKSSISKSDYIRGPPGSRCPNGNGSNGLCKSKGNAKDNKHEFSSVNPANESIKHESSKSSSAMITFLPIFSLIAFSALF</sequence>
<dbReference type="EMBL" id="PDUG01000004">
    <property type="protein sequence ID" value="PIC31389.1"/>
    <property type="molecule type" value="Genomic_DNA"/>
</dbReference>
<dbReference type="InterPro" id="IPR035940">
    <property type="entry name" value="CAP_sf"/>
</dbReference>
<organism evidence="2 3">
    <name type="scientific">Caenorhabditis nigoni</name>
    <dbReference type="NCBI Taxonomy" id="1611254"/>
    <lineage>
        <taxon>Eukaryota</taxon>
        <taxon>Metazoa</taxon>
        <taxon>Ecdysozoa</taxon>
        <taxon>Nematoda</taxon>
        <taxon>Chromadorea</taxon>
        <taxon>Rhabditida</taxon>
        <taxon>Rhabditina</taxon>
        <taxon>Rhabditomorpha</taxon>
        <taxon>Rhabditoidea</taxon>
        <taxon>Rhabditidae</taxon>
        <taxon>Peloderinae</taxon>
        <taxon>Caenorhabditis</taxon>
    </lineage>
</organism>
<comment type="caution">
    <text evidence="2">The sequence shown here is derived from an EMBL/GenBank/DDBJ whole genome shotgun (WGS) entry which is preliminary data.</text>
</comment>
<evidence type="ECO:0008006" key="4">
    <source>
        <dbReference type="Google" id="ProtNLM"/>
    </source>
</evidence>
<name>A0A2G5TVP9_9PELO</name>
<keyword evidence="1" id="KW-0732">Signal</keyword>
<gene>
    <name evidence="2" type="primary">Cnig_chr_IV.g12111</name>
    <name evidence="2" type="ORF">B9Z55_012111</name>
</gene>
<accession>A0A2G5TVP9</accession>